<reference evidence="3" key="1">
    <citation type="journal article" date="2012" name="Science">
        <title>Fermentation, hydrogen, and sulfur metabolism in multiple uncultivated bacterial phyla.</title>
        <authorList>
            <person name="Wrighton K.C."/>
            <person name="Thomas B.C."/>
            <person name="Sharon I."/>
            <person name="Miller C.S."/>
            <person name="Castelle C.J."/>
            <person name="VerBerkmoes N.C."/>
            <person name="Wilkins M.J."/>
            <person name="Hettich R.L."/>
            <person name="Lipton M.S."/>
            <person name="Williams K.H."/>
            <person name="Long P.E."/>
            <person name="Banfield J.F."/>
        </authorList>
    </citation>
    <scope>NUCLEOTIDE SEQUENCE [LARGE SCALE GENOMIC DNA]</scope>
</reference>
<dbReference type="AlphaFoldDB" id="K2FZ06"/>
<accession>K2FZ06</accession>
<keyword evidence="1" id="KW-0175">Coiled coil</keyword>
<dbReference type="EMBL" id="AMFJ01000362">
    <property type="protein sequence ID" value="EKE28143.1"/>
    <property type="molecule type" value="Genomic_DNA"/>
</dbReference>
<organism evidence="3">
    <name type="scientific">uncultured bacterium</name>
    <name type="common">gcode 4</name>
    <dbReference type="NCBI Taxonomy" id="1234023"/>
    <lineage>
        <taxon>Bacteria</taxon>
        <taxon>environmental samples</taxon>
    </lineage>
</organism>
<keyword evidence="2" id="KW-0472">Membrane</keyword>
<sequence>MGLDSMEDIEVGEWWWEKAQETAKEAQEKKEKASKAMAWIQRTRKDEKKATKDNDFLYEIIVDIIRNREYDILLPFVSDMLKQWVSSNFILWGISLVYDEAVYIIRTNYLPWNTKITVDKELAKAFKLTLWYTPTQQVVEFNDNNINSAIKSRINEWIEDIISIISFDPSTIITKKFLSLLQSSDNKNLLINYIASILTFFLFRLNIFITKEKAFLYSEFILWETVKKLRSLHLEEIES</sequence>
<evidence type="ECO:0000256" key="1">
    <source>
        <dbReference type="SAM" id="Coils"/>
    </source>
</evidence>
<proteinExistence type="predicted"/>
<evidence type="ECO:0000313" key="3">
    <source>
        <dbReference type="EMBL" id="EKE28143.1"/>
    </source>
</evidence>
<feature type="coiled-coil region" evidence="1">
    <location>
        <begin position="16"/>
        <end position="43"/>
    </location>
</feature>
<comment type="caution">
    <text evidence="3">The sequence shown here is derived from an EMBL/GenBank/DDBJ whole genome shotgun (WGS) entry which is preliminary data.</text>
</comment>
<keyword evidence="2" id="KW-0812">Transmembrane</keyword>
<feature type="transmembrane region" description="Helical" evidence="2">
    <location>
        <begin position="190"/>
        <end position="209"/>
    </location>
</feature>
<evidence type="ECO:0000256" key="2">
    <source>
        <dbReference type="SAM" id="Phobius"/>
    </source>
</evidence>
<protein>
    <submittedName>
        <fullName evidence="3">Uncharacterized protein</fullName>
    </submittedName>
</protein>
<gene>
    <name evidence="3" type="ORF">ACD_3C00088G0004</name>
</gene>
<name>K2FZ06_9BACT</name>
<keyword evidence="2" id="KW-1133">Transmembrane helix</keyword>